<reference evidence="1" key="1">
    <citation type="submission" date="2021-01" db="EMBL/GenBank/DDBJ databases">
        <title>Genome sequence of Phenylobacterium sp. 20VBR1 isolated from a valley glaceir, Ny-Alesund, Svalbard.</title>
        <authorList>
            <person name="Thomas F.A."/>
            <person name="Krishnan K.P."/>
            <person name="Sinha R.K."/>
        </authorList>
    </citation>
    <scope>NUCLEOTIDE SEQUENCE</scope>
    <source>
        <strain evidence="1">20VBR1</strain>
    </source>
</reference>
<gene>
    <name evidence="1" type="ORF">JKL49_22685</name>
</gene>
<protein>
    <submittedName>
        <fullName evidence="1">DUF1579 family protein</fullName>
    </submittedName>
</protein>
<evidence type="ECO:0000313" key="1">
    <source>
        <dbReference type="EMBL" id="QQZ49655.1"/>
    </source>
</evidence>
<dbReference type="AlphaFoldDB" id="A0A974S7C1"/>
<sequence length="163" mass="17707">MEHKMQDSDIAQAWLKRLVGDWSYELVTTDTSDHPGATVTGNETIKAVGDAWVCIENSGRGSDGSASHSVTMLGFNPNTGRFSGAVAGTAAPVLFVYEGVLGIDLTSLILETEGPAMTEGRSMDRYRDVLSTQDGNSRKTSAQVLDSHGEWREFMVTRYTRKA</sequence>
<dbReference type="Pfam" id="PF07617">
    <property type="entry name" value="DUF1579"/>
    <property type="match status" value="1"/>
</dbReference>
<organism evidence="1">
    <name type="scientific">Phenylobacterium glaciei</name>
    <dbReference type="NCBI Taxonomy" id="2803784"/>
    <lineage>
        <taxon>Bacteria</taxon>
        <taxon>Pseudomonadati</taxon>
        <taxon>Pseudomonadota</taxon>
        <taxon>Alphaproteobacteria</taxon>
        <taxon>Caulobacterales</taxon>
        <taxon>Caulobacteraceae</taxon>
        <taxon>Phenylobacterium</taxon>
    </lineage>
</organism>
<proteinExistence type="predicted"/>
<name>A0A974S7C1_9CAUL</name>
<dbReference type="InterPro" id="IPR011473">
    <property type="entry name" value="DUF1579"/>
</dbReference>
<accession>A0A974S7C1</accession>
<dbReference type="EMBL" id="CP068570">
    <property type="protein sequence ID" value="QQZ49655.1"/>
    <property type="molecule type" value="Genomic_DNA"/>
</dbReference>